<evidence type="ECO:0000256" key="2">
    <source>
        <dbReference type="SAM" id="Phobius"/>
    </source>
</evidence>
<keyword evidence="1" id="KW-0175">Coiled coil</keyword>
<reference evidence="4" key="2">
    <citation type="submission" date="2020-12" db="EMBL/GenBank/DDBJ databases">
        <title>New Spironucleus salmonicida genome in near-complete chromosomes.</title>
        <authorList>
            <person name="Xu F."/>
            <person name="Kurt Z."/>
            <person name="Jimenez-Gonzalez A."/>
            <person name="Astvaldsson A."/>
            <person name="Andersson J.O."/>
            <person name="Svard S.G."/>
        </authorList>
    </citation>
    <scope>NUCLEOTIDE SEQUENCE</scope>
    <source>
        <strain evidence="4">ATCC 50377</strain>
    </source>
</reference>
<feature type="transmembrane region" description="Helical" evidence="2">
    <location>
        <begin position="80"/>
        <end position="99"/>
    </location>
</feature>
<organism evidence="3">
    <name type="scientific">Spironucleus salmonicida</name>
    <dbReference type="NCBI Taxonomy" id="348837"/>
    <lineage>
        <taxon>Eukaryota</taxon>
        <taxon>Metamonada</taxon>
        <taxon>Diplomonadida</taxon>
        <taxon>Hexamitidae</taxon>
        <taxon>Hexamitinae</taxon>
        <taxon>Spironucleus</taxon>
    </lineage>
</organism>
<keyword evidence="2" id="KW-0812">Transmembrane</keyword>
<dbReference type="Proteomes" id="UP000018208">
    <property type="component" value="Unassembled WGS sequence"/>
</dbReference>
<evidence type="ECO:0000313" key="3">
    <source>
        <dbReference type="EMBL" id="EST47195.1"/>
    </source>
</evidence>
<evidence type="ECO:0008006" key="6">
    <source>
        <dbReference type="Google" id="ProtNLM"/>
    </source>
</evidence>
<evidence type="ECO:0000313" key="4">
    <source>
        <dbReference type="EMBL" id="KAH0575685.1"/>
    </source>
</evidence>
<name>V6LRK8_9EUKA</name>
<accession>V6LRK8</accession>
<feature type="coiled-coil region" evidence="1">
    <location>
        <begin position="3"/>
        <end position="51"/>
    </location>
</feature>
<dbReference type="VEuPathDB" id="GiardiaDB:SS50377_23325"/>
<protein>
    <recommendedName>
        <fullName evidence="6">Transmembrane protein</fullName>
    </recommendedName>
</protein>
<dbReference type="EMBL" id="AUWU02000003">
    <property type="protein sequence ID" value="KAH0575685.1"/>
    <property type="molecule type" value="Genomic_DNA"/>
</dbReference>
<sequence length="107" mass="12404">MELQQHQQQSAAFMEECEKLKDDIEDSVQKYDEMHKNIHKFEKKLVQLRANAQNAVVTKMQGKMCLVVNKSNSLIFQFSLFLNIVLVGVLVILGIYTVFNQAESYYT</sequence>
<keyword evidence="2" id="KW-0472">Membrane</keyword>
<dbReference type="AlphaFoldDB" id="V6LRK8"/>
<dbReference type="EMBL" id="KI546046">
    <property type="protein sequence ID" value="EST47195.1"/>
    <property type="molecule type" value="Genomic_DNA"/>
</dbReference>
<evidence type="ECO:0000256" key="1">
    <source>
        <dbReference type="SAM" id="Coils"/>
    </source>
</evidence>
<keyword evidence="5" id="KW-1185">Reference proteome</keyword>
<gene>
    <name evidence="3" type="ORF">SS50377_12705</name>
    <name evidence="4" type="ORF">SS50377_23325</name>
</gene>
<reference evidence="3 4" key="1">
    <citation type="journal article" date="2014" name="PLoS Genet.">
        <title>The Genome of Spironucleus salmonicida Highlights a Fish Pathogen Adapted to Fluctuating Environments.</title>
        <authorList>
            <person name="Xu F."/>
            <person name="Jerlstrom-Hultqvist J."/>
            <person name="Einarsson E."/>
            <person name="Astvaldsson A."/>
            <person name="Svard S.G."/>
            <person name="Andersson J.O."/>
        </authorList>
    </citation>
    <scope>NUCLEOTIDE SEQUENCE</scope>
    <source>
        <strain evidence="4">ATCC 50377</strain>
    </source>
</reference>
<evidence type="ECO:0000313" key="5">
    <source>
        <dbReference type="Proteomes" id="UP000018208"/>
    </source>
</evidence>
<proteinExistence type="predicted"/>
<keyword evidence="2" id="KW-1133">Transmembrane helix</keyword>